<keyword evidence="2" id="KW-1185">Reference proteome</keyword>
<comment type="caution">
    <text evidence="1">The sequence shown here is derived from an EMBL/GenBank/DDBJ whole genome shotgun (WGS) entry which is preliminary data.</text>
</comment>
<gene>
    <name evidence="1" type="ORF">MTR62_10070</name>
</gene>
<dbReference type="RefSeq" id="WP_244020152.1">
    <property type="nucleotide sequence ID" value="NZ_JALHLF010000033.1"/>
</dbReference>
<dbReference type="EMBL" id="JALHLF010000033">
    <property type="protein sequence ID" value="MCJ2183037.1"/>
    <property type="molecule type" value="Genomic_DNA"/>
</dbReference>
<protein>
    <submittedName>
        <fullName evidence="1">DUF3445 domain-containing protein</fullName>
    </submittedName>
</protein>
<evidence type="ECO:0000313" key="1">
    <source>
        <dbReference type="EMBL" id="MCJ2183037.1"/>
    </source>
</evidence>
<proteinExistence type="predicted"/>
<dbReference type="Pfam" id="PF11927">
    <property type="entry name" value="HODM_asu-like"/>
    <property type="match status" value="1"/>
</dbReference>
<name>A0ABT0BD92_9SPHN</name>
<dbReference type="Proteomes" id="UP001162881">
    <property type="component" value="Unassembled WGS sequence"/>
</dbReference>
<sequence>MTLGFSVESLLPLARVEGPLRMGLVRVPLSEWRDPEPDLAARRAVLDACPEAVMVRPEAEPAIAELADILGVSGGLDACTRAMWEDLCLLVQEAPGAPFRLAAGAVAFPTDWHLPEKMGQGVGAIHTPIQGYAEALEAGVERFLDGLQSFNLFGRTNAFVVASDALRYLPKDSVEARFAHVTPENAGETLYVRCEREVLRRLPRSRAIVFTIGIYRTALGRLGDDAVARIARSVAGFGGLELERRGAPQYGAALSAYARQREEARAVQG</sequence>
<dbReference type="InterPro" id="IPR021848">
    <property type="entry name" value="HODM_asu-like"/>
</dbReference>
<accession>A0ABT0BD92</accession>
<evidence type="ECO:0000313" key="2">
    <source>
        <dbReference type="Proteomes" id="UP001162881"/>
    </source>
</evidence>
<reference evidence="1" key="1">
    <citation type="submission" date="2022-03" db="EMBL/GenBank/DDBJ databases">
        <title>Identification of a novel bacterium isolated from mangrove sediments.</title>
        <authorList>
            <person name="Pan X."/>
        </authorList>
    </citation>
    <scope>NUCLEOTIDE SEQUENCE</scope>
    <source>
        <strain evidence="1">B1949</strain>
    </source>
</reference>
<organism evidence="1 2">
    <name type="scientific">Novosphingobium organovorum</name>
    <dbReference type="NCBI Taxonomy" id="2930092"/>
    <lineage>
        <taxon>Bacteria</taxon>
        <taxon>Pseudomonadati</taxon>
        <taxon>Pseudomonadota</taxon>
        <taxon>Alphaproteobacteria</taxon>
        <taxon>Sphingomonadales</taxon>
        <taxon>Sphingomonadaceae</taxon>
        <taxon>Novosphingobium</taxon>
    </lineage>
</organism>